<dbReference type="PROSITE" id="PS00166">
    <property type="entry name" value="ENOYL_COA_HYDRATASE"/>
    <property type="match status" value="1"/>
</dbReference>
<dbReference type="SUPFAM" id="SSF52096">
    <property type="entry name" value="ClpP/crotonase"/>
    <property type="match status" value="1"/>
</dbReference>
<dbReference type="CDD" id="cd06558">
    <property type="entry name" value="crotonase-like"/>
    <property type="match status" value="1"/>
</dbReference>
<name>A0ABT4V9K6_9PSEU</name>
<comment type="similarity">
    <text evidence="1 5">Belongs to the enoyl-CoA hydratase/isomerase family.</text>
</comment>
<gene>
    <name evidence="6" type="ORF">OU415_34785</name>
</gene>
<evidence type="ECO:0000256" key="5">
    <source>
        <dbReference type="RuleBase" id="RU003707"/>
    </source>
</evidence>
<dbReference type="InterPro" id="IPR014748">
    <property type="entry name" value="Enoyl-CoA_hydra_C"/>
</dbReference>
<evidence type="ECO:0000313" key="6">
    <source>
        <dbReference type="EMBL" id="MDA3630641.1"/>
    </source>
</evidence>
<sequence>MRPPVCLDVLGEVATVKIDRPPLNLLSAEVKLALTETFESCAARHDIRVIVLCATGERAFSAGADIREFPERIRLGNAAEVARSGHRMAASIRECPQPVIAAIDGVAFGAGLEIALCADLRIASARSMFAFPEIRRGVFPGNAGSQLLPRLVSLGRAKELMLTGDPVDAATAERIGLVNRIVADGELLSEARRLAGDLARRPAATARFIKQLVDEGAELPLPAALELETELFAEVFRGQDVREGAAAFLEKRQPDFTTARPEER</sequence>
<dbReference type="PANTHER" id="PTHR11941:SF54">
    <property type="entry name" value="ENOYL-COA HYDRATASE, MITOCHONDRIAL"/>
    <property type="match status" value="1"/>
</dbReference>
<comment type="catalytic activity">
    <reaction evidence="4">
        <text>a 4-saturated-(3S)-3-hydroxyacyl-CoA = a (3E)-enoyl-CoA + H2O</text>
        <dbReference type="Rhea" id="RHEA:20724"/>
        <dbReference type="ChEBI" id="CHEBI:15377"/>
        <dbReference type="ChEBI" id="CHEBI:58521"/>
        <dbReference type="ChEBI" id="CHEBI:137480"/>
        <dbReference type="EC" id="4.2.1.17"/>
    </reaction>
</comment>
<proteinExistence type="inferred from homology"/>
<protein>
    <submittedName>
        <fullName evidence="6">Enoyl-CoA hydratase-related protein</fullName>
    </submittedName>
</protein>
<dbReference type="RefSeq" id="WP_270953854.1">
    <property type="nucleotide sequence ID" value="NZ_JAQGLA010000110.1"/>
</dbReference>
<keyword evidence="2" id="KW-0456">Lyase</keyword>
<dbReference type="Gene3D" id="3.90.226.10">
    <property type="entry name" value="2-enoyl-CoA Hydratase, Chain A, domain 1"/>
    <property type="match status" value="1"/>
</dbReference>
<comment type="caution">
    <text evidence="6">The sequence shown here is derived from an EMBL/GenBank/DDBJ whole genome shotgun (WGS) entry which is preliminary data.</text>
</comment>
<reference evidence="6 7" key="1">
    <citation type="submission" date="2022-11" db="EMBL/GenBank/DDBJ databases">
        <title>Draft genome sequence of Saccharopolyspora sp. WRP15-2 isolated from rhizosphere soils of wild rice in Thailand.</title>
        <authorList>
            <person name="Duangmal K."/>
            <person name="Kammanee S."/>
            <person name="Muangham S."/>
        </authorList>
    </citation>
    <scope>NUCLEOTIDE SEQUENCE [LARGE SCALE GENOMIC DNA]</scope>
    <source>
        <strain evidence="6 7">WRP15-2</strain>
    </source>
</reference>
<accession>A0ABT4V9K6</accession>
<dbReference type="Proteomes" id="UP001210380">
    <property type="component" value="Unassembled WGS sequence"/>
</dbReference>
<organism evidence="6 7">
    <name type="scientific">Saccharopolyspora oryzae</name>
    <dbReference type="NCBI Taxonomy" id="2997343"/>
    <lineage>
        <taxon>Bacteria</taxon>
        <taxon>Bacillati</taxon>
        <taxon>Actinomycetota</taxon>
        <taxon>Actinomycetes</taxon>
        <taxon>Pseudonocardiales</taxon>
        <taxon>Pseudonocardiaceae</taxon>
        <taxon>Saccharopolyspora</taxon>
    </lineage>
</organism>
<dbReference type="InterPro" id="IPR001753">
    <property type="entry name" value="Enoyl-CoA_hydra/iso"/>
</dbReference>
<dbReference type="EMBL" id="JAQGLA010000110">
    <property type="protein sequence ID" value="MDA3630641.1"/>
    <property type="molecule type" value="Genomic_DNA"/>
</dbReference>
<evidence type="ECO:0000256" key="4">
    <source>
        <dbReference type="ARBA" id="ARBA00023717"/>
    </source>
</evidence>
<dbReference type="PANTHER" id="PTHR11941">
    <property type="entry name" value="ENOYL-COA HYDRATASE-RELATED"/>
    <property type="match status" value="1"/>
</dbReference>
<evidence type="ECO:0000256" key="1">
    <source>
        <dbReference type="ARBA" id="ARBA00005254"/>
    </source>
</evidence>
<keyword evidence="7" id="KW-1185">Reference proteome</keyword>
<dbReference type="InterPro" id="IPR018376">
    <property type="entry name" value="Enoyl-CoA_hyd/isom_CS"/>
</dbReference>
<evidence type="ECO:0000313" key="7">
    <source>
        <dbReference type="Proteomes" id="UP001210380"/>
    </source>
</evidence>
<dbReference type="Pfam" id="PF00378">
    <property type="entry name" value="ECH_1"/>
    <property type="match status" value="1"/>
</dbReference>
<comment type="catalytic activity">
    <reaction evidence="3">
        <text>a (3S)-3-hydroxyacyl-CoA = a (2E)-enoyl-CoA + H2O</text>
        <dbReference type="Rhea" id="RHEA:16105"/>
        <dbReference type="ChEBI" id="CHEBI:15377"/>
        <dbReference type="ChEBI" id="CHEBI:57318"/>
        <dbReference type="ChEBI" id="CHEBI:58856"/>
        <dbReference type="EC" id="4.2.1.17"/>
    </reaction>
</comment>
<evidence type="ECO:0000256" key="3">
    <source>
        <dbReference type="ARBA" id="ARBA00023709"/>
    </source>
</evidence>
<evidence type="ECO:0000256" key="2">
    <source>
        <dbReference type="ARBA" id="ARBA00023239"/>
    </source>
</evidence>
<dbReference type="Gene3D" id="1.10.12.10">
    <property type="entry name" value="Lyase 2-enoyl-coa Hydratase, Chain A, domain 2"/>
    <property type="match status" value="1"/>
</dbReference>
<dbReference type="InterPro" id="IPR029045">
    <property type="entry name" value="ClpP/crotonase-like_dom_sf"/>
</dbReference>